<dbReference type="CDD" id="cd02440">
    <property type="entry name" value="AdoMet_MTases"/>
    <property type="match status" value="1"/>
</dbReference>
<dbReference type="PANTHER" id="PTHR45875">
    <property type="entry name" value="METHYLTRANSFERASE N6AMT1"/>
    <property type="match status" value="1"/>
</dbReference>
<dbReference type="SUPFAM" id="SSF53335">
    <property type="entry name" value="S-adenosyl-L-methionine-dependent methyltransferases"/>
    <property type="match status" value="1"/>
</dbReference>
<keyword evidence="2 5" id="KW-0489">Methyltransferase</keyword>
<dbReference type="Gene3D" id="3.40.50.150">
    <property type="entry name" value="Vaccinia Virus protein VP39"/>
    <property type="match status" value="1"/>
</dbReference>
<dbReference type="NCBIfam" id="TIGR00537">
    <property type="entry name" value="hemK_rel_arch"/>
    <property type="match status" value="1"/>
</dbReference>
<accession>A0ABW9LC93</accession>
<dbReference type="Pfam" id="PF06325">
    <property type="entry name" value="PrmA"/>
    <property type="match status" value="1"/>
</dbReference>
<evidence type="ECO:0000313" key="5">
    <source>
        <dbReference type="EMBL" id="MFN6545551.1"/>
    </source>
</evidence>
<comment type="caution">
    <text evidence="5">The sequence shown here is derived from an EMBL/GenBank/DDBJ whole genome shotgun (WGS) entry which is preliminary data.</text>
</comment>
<dbReference type="InterPro" id="IPR029063">
    <property type="entry name" value="SAM-dependent_MTases_sf"/>
</dbReference>
<dbReference type="EC" id="2.1.1.-" evidence="5"/>
<evidence type="ECO:0000313" key="6">
    <source>
        <dbReference type="Proteomes" id="UP001635816"/>
    </source>
</evidence>
<dbReference type="PROSITE" id="PS00092">
    <property type="entry name" value="N6_MTASE"/>
    <property type="match status" value="1"/>
</dbReference>
<protein>
    <submittedName>
        <fullName evidence="5">HemK2/MTQ2 family protein methyltransferase</fullName>
        <ecNumber evidence="5">2.1.1.-</ecNumber>
    </submittedName>
</protein>
<sequence length="225" mass="23765">MSVETIAVGAESVYRPQYDSWLLIEALERSNAVAGRRVVDLCTGSGVVAIAAAELGAREVTALDISPGAVCSTQANALAAQVDVEVVLGSWSQAQEHGPFDVVVCNPPYVPVGPETSVGEVAATGPMVSWNGGPDGRSVLDPLCRSAAAMLAEGGSLFLVQSEFADIEQSLASLRMSGMDAKVVADQRIPFGPVLHAQMRWLRDSGRLRHGRVEEQLVVIRADKL</sequence>
<organism evidence="5 6">
    <name type="scientific">Mycolicibacterium nivoides</name>
    <dbReference type="NCBI Taxonomy" id="2487344"/>
    <lineage>
        <taxon>Bacteria</taxon>
        <taxon>Bacillati</taxon>
        <taxon>Actinomycetota</taxon>
        <taxon>Actinomycetes</taxon>
        <taxon>Mycobacteriales</taxon>
        <taxon>Mycobacteriaceae</taxon>
        <taxon>Mycolicibacterium</taxon>
    </lineage>
</organism>
<dbReference type="PANTHER" id="PTHR45875:SF1">
    <property type="entry name" value="METHYLTRANSFERASE N6AMT1"/>
    <property type="match status" value="1"/>
</dbReference>
<evidence type="ECO:0000256" key="4">
    <source>
        <dbReference type="ARBA" id="ARBA00022691"/>
    </source>
</evidence>
<name>A0ABW9LC93_9MYCO</name>
<dbReference type="RefSeq" id="WP_409544095.1">
    <property type="nucleotide sequence ID" value="NZ_JBKBDD010000007.1"/>
</dbReference>
<comment type="similarity">
    <text evidence="1">Belongs to the eukaryotic/archaeal PrmC-related family.</text>
</comment>
<dbReference type="InterPro" id="IPR002052">
    <property type="entry name" value="DNA_methylase_N6_adenine_CS"/>
</dbReference>
<dbReference type="Proteomes" id="UP001635816">
    <property type="component" value="Unassembled WGS sequence"/>
</dbReference>
<keyword evidence="6" id="KW-1185">Reference proteome</keyword>
<evidence type="ECO:0000256" key="2">
    <source>
        <dbReference type="ARBA" id="ARBA00022603"/>
    </source>
</evidence>
<reference evidence="5 6" key="1">
    <citation type="submission" date="2024-12" db="EMBL/GenBank/DDBJ databases">
        <title>The coexistence of Mycolicibacterium septicum and Mycolicibacterium nivoides in clinical samples.</title>
        <authorList>
            <person name="Wang C."/>
            <person name="Feng Y."/>
            <person name="Zong Z."/>
        </authorList>
    </citation>
    <scope>NUCLEOTIDE SEQUENCE [LARGE SCALE GENOMIC DNA]</scope>
    <source>
        <strain evidence="5 6">120309</strain>
    </source>
</reference>
<dbReference type="GO" id="GO:0008168">
    <property type="term" value="F:methyltransferase activity"/>
    <property type="evidence" value="ECO:0007669"/>
    <property type="project" value="UniProtKB-KW"/>
</dbReference>
<dbReference type="EMBL" id="JBKBDD010000007">
    <property type="protein sequence ID" value="MFN6545551.1"/>
    <property type="molecule type" value="Genomic_DNA"/>
</dbReference>
<keyword evidence="3 5" id="KW-0808">Transferase</keyword>
<dbReference type="InterPro" id="IPR052190">
    <property type="entry name" value="Euk-Arch_PrmC-MTase"/>
</dbReference>
<dbReference type="InterPro" id="IPR004557">
    <property type="entry name" value="PrmC-related"/>
</dbReference>
<gene>
    <name evidence="5" type="ORF">ACK4CT_20370</name>
</gene>
<evidence type="ECO:0000256" key="1">
    <source>
        <dbReference type="ARBA" id="ARBA00006149"/>
    </source>
</evidence>
<dbReference type="GO" id="GO:0032259">
    <property type="term" value="P:methylation"/>
    <property type="evidence" value="ECO:0007669"/>
    <property type="project" value="UniProtKB-KW"/>
</dbReference>
<proteinExistence type="inferred from homology"/>
<keyword evidence="4" id="KW-0949">S-adenosyl-L-methionine</keyword>
<evidence type="ECO:0000256" key="3">
    <source>
        <dbReference type="ARBA" id="ARBA00022679"/>
    </source>
</evidence>